<comment type="caution">
    <text evidence="2">The sequence shown here is derived from an EMBL/GenBank/DDBJ whole genome shotgun (WGS) entry which is preliminary data.</text>
</comment>
<dbReference type="EMBL" id="CM029047">
    <property type="protein sequence ID" value="KAG2581279.1"/>
    <property type="molecule type" value="Genomic_DNA"/>
</dbReference>
<feature type="compositionally biased region" description="Basic residues" evidence="1">
    <location>
        <begin position="70"/>
        <end position="87"/>
    </location>
</feature>
<feature type="region of interest" description="Disordered" evidence="1">
    <location>
        <begin position="64"/>
        <end position="111"/>
    </location>
</feature>
<proteinExistence type="predicted"/>
<keyword evidence="3" id="KW-1185">Reference proteome</keyword>
<feature type="compositionally biased region" description="Pro residues" evidence="1">
    <location>
        <begin position="29"/>
        <end position="42"/>
    </location>
</feature>
<name>A0A8T0R8N7_PANVG</name>
<gene>
    <name evidence="2" type="ORF">PVAP13_6KG035815</name>
</gene>
<protein>
    <submittedName>
        <fullName evidence="2">Uncharacterized protein</fullName>
    </submittedName>
</protein>
<dbReference type="Proteomes" id="UP000823388">
    <property type="component" value="Chromosome 6K"/>
</dbReference>
<accession>A0A8T0R8N7</accession>
<sequence length="170" mass="18593">MFPPITPHQHLPPPLLLTRWTHTHRPHCHTPPPPPRANPPSEPAAALAGRARAVRRDAAPPVYCFNGPTRHSKPRAARRPAPAHRHVGQMGTRWPTRQAPGRGYKRPACPTGRRSAAAWRKQLPCVRNHRFGFAGRLPVSSPFTATDRGVRRGGADASRRPVASCGCCGP</sequence>
<organism evidence="2 3">
    <name type="scientific">Panicum virgatum</name>
    <name type="common">Blackwell switchgrass</name>
    <dbReference type="NCBI Taxonomy" id="38727"/>
    <lineage>
        <taxon>Eukaryota</taxon>
        <taxon>Viridiplantae</taxon>
        <taxon>Streptophyta</taxon>
        <taxon>Embryophyta</taxon>
        <taxon>Tracheophyta</taxon>
        <taxon>Spermatophyta</taxon>
        <taxon>Magnoliopsida</taxon>
        <taxon>Liliopsida</taxon>
        <taxon>Poales</taxon>
        <taxon>Poaceae</taxon>
        <taxon>PACMAD clade</taxon>
        <taxon>Panicoideae</taxon>
        <taxon>Panicodae</taxon>
        <taxon>Paniceae</taxon>
        <taxon>Panicinae</taxon>
        <taxon>Panicum</taxon>
        <taxon>Panicum sect. Hiantes</taxon>
    </lineage>
</organism>
<evidence type="ECO:0000313" key="2">
    <source>
        <dbReference type="EMBL" id="KAG2581279.1"/>
    </source>
</evidence>
<evidence type="ECO:0000256" key="1">
    <source>
        <dbReference type="SAM" id="MobiDB-lite"/>
    </source>
</evidence>
<feature type="region of interest" description="Disordered" evidence="1">
    <location>
        <begin position="23"/>
        <end position="44"/>
    </location>
</feature>
<reference evidence="2 3" key="1">
    <citation type="submission" date="2020-05" db="EMBL/GenBank/DDBJ databases">
        <title>WGS assembly of Panicum virgatum.</title>
        <authorList>
            <person name="Lovell J.T."/>
            <person name="Jenkins J."/>
            <person name="Shu S."/>
            <person name="Juenger T.E."/>
            <person name="Schmutz J."/>
        </authorList>
    </citation>
    <scope>NUCLEOTIDE SEQUENCE [LARGE SCALE GENOMIC DNA]</scope>
    <source>
        <strain evidence="3">cv. AP13</strain>
    </source>
</reference>
<dbReference type="AlphaFoldDB" id="A0A8T0R8N7"/>
<evidence type="ECO:0000313" key="3">
    <source>
        <dbReference type="Proteomes" id="UP000823388"/>
    </source>
</evidence>